<gene>
    <name evidence="1" type="ORF">Pmani_028314</name>
</gene>
<dbReference type="Proteomes" id="UP001292094">
    <property type="component" value="Unassembled WGS sequence"/>
</dbReference>
<name>A0AAE1TVL2_9EUCA</name>
<organism evidence="1 2">
    <name type="scientific">Petrolisthes manimaculis</name>
    <dbReference type="NCBI Taxonomy" id="1843537"/>
    <lineage>
        <taxon>Eukaryota</taxon>
        <taxon>Metazoa</taxon>
        <taxon>Ecdysozoa</taxon>
        <taxon>Arthropoda</taxon>
        <taxon>Crustacea</taxon>
        <taxon>Multicrustacea</taxon>
        <taxon>Malacostraca</taxon>
        <taxon>Eumalacostraca</taxon>
        <taxon>Eucarida</taxon>
        <taxon>Decapoda</taxon>
        <taxon>Pleocyemata</taxon>
        <taxon>Anomura</taxon>
        <taxon>Galatheoidea</taxon>
        <taxon>Porcellanidae</taxon>
        <taxon>Petrolisthes</taxon>
    </lineage>
</organism>
<protein>
    <submittedName>
        <fullName evidence="1">Uncharacterized protein</fullName>
    </submittedName>
</protein>
<dbReference type="AlphaFoldDB" id="A0AAE1TVL2"/>
<proteinExistence type="predicted"/>
<reference evidence="1" key="1">
    <citation type="submission" date="2023-11" db="EMBL/GenBank/DDBJ databases">
        <title>Genome assemblies of two species of porcelain crab, Petrolisthes cinctipes and Petrolisthes manimaculis (Anomura: Porcellanidae).</title>
        <authorList>
            <person name="Angst P."/>
        </authorList>
    </citation>
    <scope>NUCLEOTIDE SEQUENCE</scope>
    <source>
        <strain evidence="1">PB745_02</strain>
        <tissue evidence="1">Gill</tissue>
    </source>
</reference>
<keyword evidence="2" id="KW-1185">Reference proteome</keyword>
<evidence type="ECO:0000313" key="1">
    <source>
        <dbReference type="EMBL" id="KAK4299402.1"/>
    </source>
</evidence>
<evidence type="ECO:0000313" key="2">
    <source>
        <dbReference type="Proteomes" id="UP001292094"/>
    </source>
</evidence>
<accession>A0AAE1TVL2</accession>
<dbReference type="EMBL" id="JAWZYT010003246">
    <property type="protein sequence ID" value="KAK4299402.1"/>
    <property type="molecule type" value="Genomic_DNA"/>
</dbReference>
<sequence length="89" mass="9607">MCIQSEPCWVSYLPANLFAPDPESIPGLASLGARISSPSPIHIDLMTVGGMAESCPPRVLSSGFHGECKHPLEDILEKGIVGRVHWRRG</sequence>
<comment type="caution">
    <text evidence="1">The sequence shown here is derived from an EMBL/GenBank/DDBJ whole genome shotgun (WGS) entry which is preliminary data.</text>
</comment>